<accession>A0A9P6M2Y8</accession>
<feature type="region of interest" description="Disordered" evidence="1">
    <location>
        <begin position="247"/>
        <end position="274"/>
    </location>
</feature>
<organism evidence="2 3">
    <name type="scientific">Modicella reniformis</name>
    <dbReference type="NCBI Taxonomy" id="1440133"/>
    <lineage>
        <taxon>Eukaryota</taxon>
        <taxon>Fungi</taxon>
        <taxon>Fungi incertae sedis</taxon>
        <taxon>Mucoromycota</taxon>
        <taxon>Mortierellomycotina</taxon>
        <taxon>Mortierellomycetes</taxon>
        <taxon>Mortierellales</taxon>
        <taxon>Mortierellaceae</taxon>
        <taxon>Modicella</taxon>
    </lineage>
</organism>
<evidence type="ECO:0000313" key="3">
    <source>
        <dbReference type="Proteomes" id="UP000749646"/>
    </source>
</evidence>
<dbReference type="InterPro" id="IPR028245">
    <property type="entry name" value="PIL1/LSP1"/>
</dbReference>
<evidence type="ECO:0000313" key="2">
    <source>
        <dbReference type="EMBL" id="KAF9963647.1"/>
    </source>
</evidence>
<dbReference type="GO" id="GO:0036286">
    <property type="term" value="C:eisosome filament"/>
    <property type="evidence" value="ECO:0007669"/>
    <property type="project" value="TreeGrafter"/>
</dbReference>
<dbReference type="PANTHER" id="PTHR31962:SF1">
    <property type="entry name" value="SPHINGOLIPID LONG CHAIN BASE-RESPONSIVE PROTEIN PIL1"/>
    <property type="match status" value="1"/>
</dbReference>
<dbReference type="EMBL" id="JAAAHW010006273">
    <property type="protein sequence ID" value="KAF9963647.1"/>
    <property type="molecule type" value="Genomic_DNA"/>
</dbReference>
<name>A0A9P6M2Y8_9FUNG</name>
<feature type="compositionally biased region" description="Low complexity" evidence="1">
    <location>
        <begin position="416"/>
        <end position="428"/>
    </location>
</feature>
<evidence type="ECO:0000256" key="1">
    <source>
        <dbReference type="SAM" id="MobiDB-lite"/>
    </source>
</evidence>
<dbReference type="GO" id="GO:0070941">
    <property type="term" value="P:eisosome assembly"/>
    <property type="evidence" value="ECO:0007669"/>
    <property type="project" value="TreeGrafter"/>
</dbReference>
<evidence type="ECO:0008006" key="4">
    <source>
        <dbReference type="Google" id="ProtNLM"/>
    </source>
</evidence>
<keyword evidence="3" id="KW-1185">Reference proteome</keyword>
<dbReference type="Gene3D" id="1.20.1270.60">
    <property type="entry name" value="Arfaptin homology (AH) domain/BAR domain"/>
    <property type="match status" value="1"/>
</dbReference>
<dbReference type="OrthoDB" id="5599269at2759"/>
<sequence length="485" mass="54063">MQNIGHDLRRGFNNFSLGGNYKNINKWLGELKNIDSSLKRLDKEIATNAKLFGAWGCNEGEDLTDVCQRMTQLMEEIGLIHQAYSIYHTSFRKKIKGLKAQEMLLDDIAKYQKSSKENPIKLMELQAAFDRVSAELLSQELYLLQFKRITIRDAFNSQFDAMIEFGEKMALIAGYGRQITNVIDVGPQEVHTTSLYSGSEYTAAAINQVKVAVTSWEPQPIGNPIRSHIAPSYDELAMSPAVAAYNNRTPPPMGEQYAESLSADSPSHLDVHNSAAGDISSGYWNEVQLLKADHSQTSLNEGQGSDYDNWKQELHESGDRSDDSNPDGSPYLQSQQLQEQQRQLQLEQQRARHNSQPSHSPKSSPSQQHYQSAAATVATGLRHSSQDGYGSPAMGGGRSLPPSTLRRGDSSDNHHPASASPSPSYSSYQHENNVSPLTARYRQGFSDPRDRNRSERMDNSDLYKNELGTTIASRFARTPAIMDEK</sequence>
<dbReference type="PANTHER" id="PTHR31962">
    <property type="entry name" value="SPHINGOLIPID LONG CHAIN BASE-RESPONSIVE PROTEIN PIL1"/>
    <property type="match status" value="1"/>
</dbReference>
<feature type="region of interest" description="Disordered" evidence="1">
    <location>
        <begin position="315"/>
        <end position="465"/>
    </location>
</feature>
<feature type="compositionally biased region" description="Basic and acidic residues" evidence="1">
    <location>
        <begin position="447"/>
        <end position="464"/>
    </location>
</feature>
<dbReference type="GO" id="GO:0005886">
    <property type="term" value="C:plasma membrane"/>
    <property type="evidence" value="ECO:0007669"/>
    <property type="project" value="TreeGrafter"/>
</dbReference>
<proteinExistence type="predicted"/>
<dbReference type="AlphaFoldDB" id="A0A9P6M2Y8"/>
<feature type="compositionally biased region" description="Basic and acidic residues" evidence="1">
    <location>
        <begin position="406"/>
        <end position="415"/>
    </location>
</feature>
<dbReference type="GO" id="GO:0006897">
    <property type="term" value="P:endocytosis"/>
    <property type="evidence" value="ECO:0007669"/>
    <property type="project" value="TreeGrafter"/>
</dbReference>
<dbReference type="Pfam" id="PF13805">
    <property type="entry name" value="Pil1"/>
    <property type="match status" value="1"/>
</dbReference>
<feature type="compositionally biased region" description="Low complexity" evidence="1">
    <location>
        <begin position="332"/>
        <end position="372"/>
    </location>
</feature>
<dbReference type="InterPro" id="IPR027267">
    <property type="entry name" value="AH/BAR_dom_sf"/>
</dbReference>
<gene>
    <name evidence="2" type="ORF">BGZ65_001600</name>
</gene>
<protein>
    <recommendedName>
        <fullName evidence="4">Eisosome component PIL1-domain-containing protein</fullName>
    </recommendedName>
</protein>
<dbReference type="Proteomes" id="UP000749646">
    <property type="component" value="Unassembled WGS sequence"/>
</dbReference>
<reference evidence="2" key="1">
    <citation type="journal article" date="2020" name="Fungal Divers.">
        <title>Resolving the Mortierellaceae phylogeny through synthesis of multi-gene phylogenetics and phylogenomics.</title>
        <authorList>
            <person name="Vandepol N."/>
            <person name="Liber J."/>
            <person name="Desiro A."/>
            <person name="Na H."/>
            <person name="Kennedy M."/>
            <person name="Barry K."/>
            <person name="Grigoriev I.V."/>
            <person name="Miller A.N."/>
            <person name="O'Donnell K."/>
            <person name="Stajich J.E."/>
            <person name="Bonito G."/>
        </authorList>
    </citation>
    <scope>NUCLEOTIDE SEQUENCE</scope>
    <source>
        <strain evidence="2">MES-2147</strain>
    </source>
</reference>
<comment type="caution">
    <text evidence="2">The sequence shown here is derived from an EMBL/GenBank/DDBJ whole genome shotgun (WGS) entry which is preliminary data.</text>
</comment>